<evidence type="ECO:0000313" key="2">
    <source>
        <dbReference type="EMBL" id="PYI53474.1"/>
    </source>
</evidence>
<reference evidence="2 3" key="1">
    <citation type="submission" date="2018-05" db="EMBL/GenBank/DDBJ databases">
        <title>Paenibacillus flagellatus sp. nov., isolated from selenium mineral soil.</title>
        <authorList>
            <person name="Dai X."/>
        </authorList>
    </citation>
    <scope>NUCLEOTIDE SEQUENCE [LARGE SCALE GENOMIC DNA]</scope>
    <source>
        <strain evidence="2 3">DXL2</strain>
    </source>
</reference>
<protein>
    <recommendedName>
        <fullName evidence="1">Xylose isomerase-like TIM barrel domain-containing protein</fullName>
    </recommendedName>
</protein>
<dbReference type="PANTHER" id="PTHR12110:SF41">
    <property type="entry name" value="INOSOSE DEHYDRATASE"/>
    <property type="match status" value="1"/>
</dbReference>
<dbReference type="RefSeq" id="WP_110841245.1">
    <property type="nucleotide sequence ID" value="NZ_QJVJ01000007.1"/>
</dbReference>
<dbReference type="Gene3D" id="3.20.20.150">
    <property type="entry name" value="Divalent-metal-dependent TIM barrel enzymes"/>
    <property type="match status" value="1"/>
</dbReference>
<feature type="domain" description="Xylose isomerase-like TIM barrel" evidence="1">
    <location>
        <begin position="30"/>
        <end position="243"/>
    </location>
</feature>
<dbReference type="PANTHER" id="PTHR12110">
    <property type="entry name" value="HYDROXYPYRUVATE ISOMERASE"/>
    <property type="match status" value="1"/>
</dbReference>
<dbReference type="OrthoDB" id="104997at2"/>
<dbReference type="InterPro" id="IPR013022">
    <property type="entry name" value="Xyl_isomerase-like_TIM-brl"/>
</dbReference>
<dbReference type="InterPro" id="IPR036237">
    <property type="entry name" value="Xyl_isomerase-like_sf"/>
</dbReference>
<name>A0A2V5K6A6_9BACL</name>
<keyword evidence="3" id="KW-1185">Reference proteome</keyword>
<sequence>MNVRGISTGMYGWTERWKADGKEPAFAELFRACAEAGIDAVEIDATPETLALARSFGLAVSASYVGLPLHVPYADIDADRTVMPFAERLAEAGGTDLLLNADPKGSWRERQPKTDDDLKRQGENLTRIAERVGTLGLNVCMHNHADSKALCEADLRSVVEFAGESVGLCVDTGWAHSAGCDPTEWVRQYPERVFAFHLRNQSGRVPTEDLTEGDIDFAGLFRAAEAANYEGWLALELWHPPETKPVRSMVEDTVRSIAFVNRLLNRP</sequence>
<evidence type="ECO:0000313" key="3">
    <source>
        <dbReference type="Proteomes" id="UP000247476"/>
    </source>
</evidence>
<accession>A0A2V5K6A6</accession>
<organism evidence="2 3">
    <name type="scientific">Paenibacillus flagellatus</name>
    <dbReference type="NCBI Taxonomy" id="2211139"/>
    <lineage>
        <taxon>Bacteria</taxon>
        <taxon>Bacillati</taxon>
        <taxon>Bacillota</taxon>
        <taxon>Bacilli</taxon>
        <taxon>Bacillales</taxon>
        <taxon>Paenibacillaceae</taxon>
        <taxon>Paenibacillus</taxon>
    </lineage>
</organism>
<dbReference type="SUPFAM" id="SSF51658">
    <property type="entry name" value="Xylose isomerase-like"/>
    <property type="match status" value="1"/>
</dbReference>
<dbReference type="Proteomes" id="UP000247476">
    <property type="component" value="Unassembled WGS sequence"/>
</dbReference>
<dbReference type="AlphaFoldDB" id="A0A2V5K6A6"/>
<comment type="caution">
    <text evidence="2">The sequence shown here is derived from an EMBL/GenBank/DDBJ whole genome shotgun (WGS) entry which is preliminary data.</text>
</comment>
<dbReference type="EMBL" id="QJVJ01000007">
    <property type="protein sequence ID" value="PYI53474.1"/>
    <property type="molecule type" value="Genomic_DNA"/>
</dbReference>
<dbReference type="Pfam" id="PF01261">
    <property type="entry name" value="AP_endonuc_2"/>
    <property type="match status" value="1"/>
</dbReference>
<gene>
    <name evidence="2" type="ORF">DLM86_17015</name>
</gene>
<evidence type="ECO:0000259" key="1">
    <source>
        <dbReference type="Pfam" id="PF01261"/>
    </source>
</evidence>
<proteinExistence type="predicted"/>
<dbReference type="InterPro" id="IPR050312">
    <property type="entry name" value="IolE/XylAMocC-like"/>
</dbReference>